<dbReference type="EMBL" id="JACJVJ010000001">
    <property type="protein sequence ID" value="MBC2777645.1"/>
    <property type="molecule type" value="Genomic_DNA"/>
</dbReference>
<evidence type="ECO:0000313" key="2">
    <source>
        <dbReference type="EMBL" id="MBC2777645.1"/>
    </source>
</evidence>
<reference evidence="2 3" key="1">
    <citation type="submission" date="2020-08" db="EMBL/GenBank/DDBJ databases">
        <title>Draft genome sequence of Parasphingopyxis sp. GrpM-11.</title>
        <authorList>
            <person name="Oh J."/>
            <person name="Roh D.-H."/>
        </authorList>
    </citation>
    <scope>NUCLEOTIDE SEQUENCE [LARGE SCALE GENOMIC DNA]</scope>
    <source>
        <strain evidence="2 3">GrpM-11</strain>
    </source>
</reference>
<name>A0A842HXN9_9SPHN</name>
<dbReference type="PROSITE" id="PS51257">
    <property type="entry name" value="PROKAR_LIPOPROTEIN"/>
    <property type="match status" value="1"/>
</dbReference>
<dbReference type="RefSeq" id="WP_185800840.1">
    <property type="nucleotide sequence ID" value="NZ_JACJVJ010000001.1"/>
</dbReference>
<evidence type="ECO:0008006" key="4">
    <source>
        <dbReference type="Google" id="ProtNLM"/>
    </source>
</evidence>
<gene>
    <name evidence="2" type="ORF">H6P80_08420</name>
</gene>
<keyword evidence="1" id="KW-0732">Signal</keyword>
<evidence type="ECO:0000256" key="1">
    <source>
        <dbReference type="SAM" id="SignalP"/>
    </source>
</evidence>
<sequence length="130" mass="13852">MSMRISSALLVTVSLAACGTADPAANNEALLESEAQTRSELAESGRVYCAVNGGEGFRPECQIERTQGSEGLVLTMRHPDGGFRRLLVTNDGRGLIAADGSEPAIVTPVSEREVEVSIGFDRYRLPATVR</sequence>
<evidence type="ECO:0000313" key="3">
    <source>
        <dbReference type="Proteomes" id="UP000564378"/>
    </source>
</evidence>
<keyword evidence="3" id="KW-1185">Reference proteome</keyword>
<comment type="caution">
    <text evidence="2">The sequence shown here is derived from an EMBL/GenBank/DDBJ whole genome shotgun (WGS) entry which is preliminary data.</text>
</comment>
<feature type="signal peptide" evidence="1">
    <location>
        <begin position="1"/>
        <end position="16"/>
    </location>
</feature>
<accession>A0A842HXN9</accession>
<protein>
    <recommendedName>
        <fullName evidence="4">Lipoprotein</fullName>
    </recommendedName>
</protein>
<proteinExistence type="predicted"/>
<dbReference type="AlphaFoldDB" id="A0A842HXN9"/>
<dbReference type="Proteomes" id="UP000564378">
    <property type="component" value="Unassembled WGS sequence"/>
</dbReference>
<feature type="chain" id="PRO_5032723639" description="Lipoprotein" evidence="1">
    <location>
        <begin position="17"/>
        <end position="130"/>
    </location>
</feature>
<organism evidence="2 3">
    <name type="scientific">Parasphingopyxis marina</name>
    <dbReference type="NCBI Taxonomy" id="2761622"/>
    <lineage>
        <taxon>Bacteria</taxon>
        <taxon>Pseudomonadati</taxon>
        <taxon>Pseudomonadota</taxon>
        <taxon>Alphaproteobacteria</taxon>
        <taxon>Sphingomonadales</taxon>
        <taxon>Sphingomonadaceae</taxon>
        <taxon>Parasphingopyxis</taxon>
    </lineage>
</organism>